<comment type="caution">
    <text evidence="2">The sequence shown here is derived from an EMBL/GenBank/DDBJ whole genome shotgun (WGS) entry which is preliminary data.</text>
</comment>
<protein>
    <submittedName>
        <fullName evidence="2">Uncharacterized protein</fullName>
    </submittedName>
</protein>
<evidence type="ECO:0000256" key="1">
    <source>
        <dbReference type="SAM" id="MobiDB-lite"/>
    </source>
</evidence>
<name>A0AAW1PWC5_9CHLO</name>
<dbReference type="AlphaFoldDB" id="A0AAW1PWC5"/>
<gene>
    <name evidence="2" type="ORF">WJX73_003350</name>
</gene>
<keyword evidence="3" id="KW-1185">Reference proteome</keyword>
<sequence length="178" mass="19595">MDDVSSSEGPSFDLTTNSDIIADLEEDVGLRQLWQELHQLCSGPRNKRDPFRMACYLDLKLELAVQQLAVAGRRPFEYAPDAPSTPSTAQEQEEELPAAACGGRPSLREQWYARAQQGLAAVHVGQQRLALDHRASPVKQLATLFTLQDPPLQPQLQDQLLQDQPVQGIPAGADALPF</sequence>
<dbReference type="Proteomes" id="UP001465755">
    <property type="component" value="Unassembled WGS sequence"/>
</dbReference>
<reference evidence="2 3" key="1">
    <citation type="journal article" date="2024" name="Nat. Commun.">
        <title>Phylogenomics reveals the evolutionary origins of lichenization in chlorophyte algae.</title>
        <authorList>
            <person name="Puginier C."/>
            <person name="Libourel C."/>
            <person name="Otte J."/>
            <person name="Skaloud P."/>
            <person name="Haon M."/>
            <person name="Grisel S."/>
            <person name="Petersen M."/>
            <person name="Berrin J.G."/>
            <person name="Delaux P.M."/>
            <person name="Dal Grande F."/>
            <person name="Keller J."/>
        </authorList>
    </citation>
    <scope>NUCLEOTIDE SEQUENCE [LARGE SCALE GENOMIC DNA]</scope>
    <source>
        <strain evidence="2 3">SAG 2036</strain>
    </source>
</reference>
<dbReference type="EMBL" id="JALJOQ010000008">
    <property type="protein sequence ID" value="KAK9812189.1"/>
    <property type="molecule type" value="Genomic_DNA"/>
</dbReference>
<accession>A0AAW1PWC5</accession>
<evidence type="ECO:0000313" key="3">
    <source>
        <dbReference type="Proteomes" id="UP001465755"/>
    </source>
</evidence>
<evidence type="ECO:0000313" key="2">
    <source>
        <dbReference type="EMBL" id="KAK9812189.1"/>
    </source>
</evidence>
<proteinExistence type="predicted"/>
<organism evidence="2 3">
    <name type="scientific">Symbiochloris irregularis</name>
    <dbReference type="NCBI Taxonomy" id="706552"/>
    <lineage>
        <taxon>Eukaryota</taxon>
        <taxon>Viridiplantae</taxon>
        <taxon>Chlorophyta</taxon>
        <taxon>core chlorophytes</taxon>
        <taxon>Trebouxiophyceae</taxon>
        <taxon>Trebouxiales</taxon>
        <taxon>Trebouxiaceae</taxon>
        <taxon>Symbiochloris</taxon>
    </lineage>
</organism>
<feature type="region of interest" description="Disordered" evidence="1">
    <location>
        <begin position="77"/>
        <end position="101"/>
    </location>
</feature>